<keyword evidence="4" id="KW-1185">Reference proteome</keyword>
<dbReference type="Proteomes" id="UP001369815">
    <property type="component" value="Unassembled WGS sequence"/>
</dbReference>
<evidence type="ECO:0008006" key="5">
    <source>
        <dbReference type="Google" id="ProtNLM"/>
    </source>
</evidence>
<protein>
    <recommendedName>
        <fullName evidence="5">Involucrin repeat protein</fullName>
    </recommendedName>
</protein>
<evidence type="ECO:0000256" key="1">
    <source>
        <dbReference type="SAM" id="Coils"/>
    </source>
</evidence>
<organism evidence="3 4">
    <name type="scientific">Daldinia eschscholtzii</name>
    <dbReference type="NCBI Taxonomy" id="292717"/>
    <lineage>
        <taxon>Eukaryota</taxon>
        <taxon>Fungi</taxon>
        <taxon>Dikarya</taxon>
        <taxon>Ascomycota</taxon>
        <taxon>Pezizomycotina</taxon>
        <taxon>Sordariomycetes</taxon>
        <taxon>Xylariomycetidae</taxon>
        <taxon>Xylariales</taxon>
        <taxon>Hypoxylaceae</taxon>
        <taxon>Daldinia</taxon>
    </lineage>
</organism>
<feature type="compositionally biased region" description="Polar residues" evidence="2">
    <location>
        <begin position="35"/>
        <end position="44"/>
    </location>
</feature>
<feature type="region of interest" description="Disordered" evidence="2">
    <location>
        <begin position="1"/>
        <end position="65"/>
    </location>
</feature>
<feature type="coiled-coil region" evidence="1">
    <location>
        <begin position="68"/>
        <end position="140"/>
    </location>
</feature>
<dbReference type="EMBL" id="JBANMG010000003">
    <property type="protein sequence ID" value="KAK6955811.1"/>
    <property type="molecule type" value="Genomic_DNA"/>
</dbReference>
<gene>
    <name evidence="3" type="ORF">Daesc_003455</name>
</gene>
<accession>A0AAX6MUG3</accession>
<dbReference type="AlphaFoldDB" id="A0AAX6MUG3"/>
<name>A0AAX6MUG3_9PEZI</name>
<reference evidence="3 4" key="1">
    <citation type="journal article" date="2024" name="Front Chem Biol">
        <title>Unveiling the potential of Daldinia eschscholtzii MFLUCC 19-0629 through bioactivity and bioinformatics studies for enhanced sustainable agriculture production.</title>
        <authorList>
            <person name="Brooks S."/>
            <person name="Weaver J.A."/>
            <person name="Klomchit A."/>
            <person name="Alharthi S.A."/>
            <person name="Onlamun T."/>
            <person name="Nurani R."/>
            <person name="Vong T.K."/>
            <person name="Alberti F."/>
            <person name="Greco C."/>
        </authorList>
    </citation>
    <scope>NUCLEOTIDE SEQUENCE [LARGE SCALE GENOMIC DNA]</scope>
    <source>
        <strain evidence="3">MFLUCC 19-0629</strain>
    </source>
</reference>
<evidence type="ECO:0000313" key="3">
    <source>
        <dbReference type="EMBL" id="KAK6955811.1"/>
    </source>
</evidence>
<evidence type="ECO:0000313" key="4">
    <source>
        <dbReference type="Proteomes" id="UP001369815"/>
    </source>
</evidence>
<evidence type="ECO:0000256" key="2">
    <source>
        <dbReference type="SAM" id="MobiDB-lite"/>
    </source>
</evidence>
<feature type="compositionally biased region" description="Low complexity" evidence="2">
    <location>
        <begin position="11"/>
        <end position="25"/>
    </location>
</feature>
<feature type="compositionally biased region" description="Polar residues" evidence="2">
    <location>
        <begin position="52"/>
        <end position="64"/>
    </location>
</feature>
<sequence length="435" mass="48923">MSPPEKRRGNSHSIRSSASSRNSIISPPPRAQLTRAASTSSSPGPDNESNHDVASSGSKDNNASLAAKEKESILLKEKDDKIAELKRELTIMEAEFTRELDRLSQKEGDTASFWQAKLVRAESELRLLRAEVDVREAERAELREGWDHLRREIKERDDEIRSLKGHISGLKQWVSTNTARGHQTSDEEFGDSMTKLGNGLQNWVIVHFRRAKLDFTHADEATIHDLAELVPMYEQIAASAKVHLLQNVVSSILVETVFDAYFVGLPEDQTQQLTQIEKYLRSISSIEAVNQWRATTLTILRKEATPRMQEEMTLVIESVISRVNHILDTITDASATEARDNALRALVHNSVELARLLVVQKATFKVYMPKIFPHQRILFEKSTMEDIGAEDEDNLAGREICCVTFPGITKTGDENGDHPHFKNVVAKARVLCNPE</sequence>
<keyword evidence="1" id="KW-0175">Coiled coil</keyword>
<comment type="caution">
    <text evidence="3">The sequence shown here is derived from an EMBL/GenBank/DDBJ whole genome shotgun (WGS) entry which is preliminary data.</text>
</comment>
<proteinExistence type="predicted"/>